<dbReference type="Proteomes" id="UP000054466">
    <property type="component" value="Unassembled WGS sequence"/>
</dbReference>
<protein>
    <recommendedName>
        <fullName evidence="5">Zn(2)-C6 fungal-type domain-containing protein</fullName>
    </recommendedName>
</protein>
<keyword evidence="2" id="KW-0238">DNA-binding</keyword>
<dbReference type="RefSeq" id="XP_016254486.1">
    <property type="nucleotide sequence ID" value="XM_016387558.1"/>
</dbReference>
<dbReference type="OrthoDB" id="1924260at2759"/>
<dbReference type="GO" id="GO:0008270">
    <property type="term" value="F:zinc ion binding"/>
    <property type="evidence" value="ECO:0007669"/>
    <property type="project" value="InterPro"/>
</dbReference>
<evidence type="ECO:0000256" key="3">
    <source>
        <dbReference type="ARBA" id="ARBA00023163"/>
    </source>
</evidence>
<dbReference type="CDD" id="cd00067">
    <property type="entry name" value="GAL4"/>
    <property type="match status" value="1"/>
</dbReference>
<keyword evidence="7" id="KW-1185">Reference proteome</keyword>
<evidence type="ECO:0000313" key="6">
    <source>
        <dbReference type="EMBL" id="KIW34270.1"/>
    </source>
</evidence>
<feature type="domain" description="Zn(2)-C6 fungal-type" evidence="5">
    <location>
        <begin position="17"/>
        <end position="47"/>
    </location>
</feature>
<keyword evidence="1" id="KW-0805">Transcription regulation</keyword>
<name>A0A0D2CWJ4_9EURO</name>
<dbReference type="AlphaFoldDB" id="A0A0D2CWJ4"/>
<dbReference type="GeneID" id="27340254"/>
<dbReference type="SMART" id="SM00066">
    <property type="entry name" value="GAL4"/>
    <property type="match status" value="1"/>
</dbReference>
<evidence type="ECO:0000313" key="7">
    <source>
        <dbReference type="Proteomes" id="UP000054466"/>
    </source>
</evidence>
<gene>
    <name evidence="6" type="ORF">PV07_01060</name>
</gene>
<accession>A0A0D2CWJ4</accession>
<dbReference type="Gene3D" id="4.10.240.10">
    <property type="entry name" value="Zn(2)-C6 fungal-type DNA-binding domain"/>
    <property type="match status" value="1"/>
</dbReference>
<dbReference type="EMBL" id="KN847040">
    <property type="protein sequence ID" value="KIW34270.1"/>
    <property type="molecule type" value="Genomic_DNA"/>
</dbReference>
<dbReference type="VEuPathDB" id="FungiDB:PV07_01060"/>
<evidence type="ECO:0000256" key="4">
    <source>
        <dbReference type="ARBA" id="ARBA00023242"/>
    </source>
</evidence>
<dbReference type="STRING" id="569365.A0A0D2CWJ4"/>
<proteinExistence type="predicted"/>
<dbReference type="HOGENOM" id="CLU_018979_1_0_1"/>
<keyword evidence="3" id="KW-0804">Transcription</keyword>
<dbReference type="PANTHER" id="PTHR47657:SF12">
    <property type="entry name" value="ZN(II)2CYS6 TRANSCRIPTION FACTOR (EUROFUNG)"/>
    <property type="match status" value="1"/>
</dbReference>
<dbReference type="SUPFAM" id="SSF57701">
    <property type="entry name" value="Zn2/Cys6 DNA-binding domain"/>
    <property type="match status" value="1"/>
</dbReference>
<dbReference type="InterPro" id="IPR036864">
    <property type="entry name" value="Zn2-C6_fun-type_DNA-bd_sf"/>
</dbReference>
<organism evidence="6 7">
    <name type="scientific">Cladophialophora immunda</name>
    <dbReference type="NCBI Taxonomy" id="569365"/>
    <lineage>
        <taxon>Eukaryota</taxon>
        <taxon>Fungi</taxon>
        <taxon>Dikarya</taxon>
        <taxon>Ascomycota</taxon>
        <taxon>Pezizomycotina</taxon>
        <taxon>Eurotiomycetes</taxon>
        <taxon>Chaetothyriomycetidae</taxon>
        <taxon>Chaetothyriales</taxon>
        <taxon>Herpotrichiellaceae</taxon>
        <taxon>Cladophialophora</taxon>
    </lineage>
</organism>
<dbReference type="Pfam" id="PF00172">
    <property type="entry name" value="Zn_clus"/>
    <property type="match status" value="1"/>
</dbReference>
<dbReference type="PANTHER" id="PTHR47657">
    <property type="entry name" value="STEROL REGULATORY ELEMENT-BINDING PROTEIN ECM22"/>
    <property type="match status" value="1"/>
</dbReference>
<dbReference type="InterPro" id="IPR052400">
    <property type="entry name" value="Zn2-C6_fungal_TF"/>
</dbReference>
<keyword evidence="4" id="KW-0539">Nucleus</keyword>
<sequence length="408" mass="46313">MPYIPKIRRTHIKSRTGCSTCKKHKVRCDEYKPECTRCRRLNLSCGYTEQGSQQPGQHSLLATNPGDTLALVYPPLADLPDIQLRDRCIFAHVARMIHRVEECQSHELAFGTLVLPEILKIAVSYDFVRHGVCTLGARHLALLTRSASMVYVEYHHRGVALKGLRQCLETFSEEHIEAVIAASLLLSWQAPKSDEYAHTMQGICSVLHQVKTERYRSTFSHLLLPSKNTEIATQLAQMDPDTLLDRAEQAMSEMQQALGRSESYRGISLGIKELKIYVTNLRMQGSNPPSTHRQLTTLFPIRNWMFWIPNAFEQLARKDPFTMLFFACYEMIHLAIAPLLPAGNLPLALSIRPKFIERINSEFLVLAQSVMDAGQFPLEDVASTLQLFRNLMAGPLRYAKLYNETSIN</sequence>
<dbReference type="GO" id="GO:0000981">
    <property type="term" value="F:DNA-binding transcription factor activity, RNA polymerase II-specific"/>
    <property type="evidence" value="ECO:0007669"/>
    <property type="project" value="InterPro"/>
</dbReference>
<dbReference type="PROSITE" id="PS50048">
    <property type="entry name" value="ZN2_CY6_FUNGAL_2"/>
    <property type="match status" value="1"/>
</dbReference>
<dbReference type="PROSITE" id="PS00463">
    <property type="entry name" value="ZN2_CY6_FUNGAL_1"/>
    <property type="match status" value="1"/>
</dbReference>
<evidence type="ECO:0000259" key="5">
    <source>
        <dbReference type="PROSITE" id="PS50048"/>
    </source>
</evidence>
<dbReference type="InterPro" id="IPR001138">
    <property type="entry name" value="Zn2Cys6_DnaBD"/>
</dbReference>
<evidence type="ECO:0000256" key="1">
    <source>
        <dbReference type="ARBA" id="ARBA00023015"/>
    </source>
</evidence>
<reference evidence="6 7" key="1">
    <citation type="submission" date="2015-01" db="EMBL/GenBank/DDBJ databases">
        <title>The Genome Sequence of Cladophialophora immunda CBS83496.</title>
        <authorList>
            <consortium name="The Broad Institute Genomics Platform"/>
            <person name="Cuomo C."/>
            <person name="de Hoog S."/>
            <person name="Gorbushina A."/>
            <person name="Stielow B."/>
            <person name="Teixiera M."/>
            <person name="Abouelleil A."/>
            <person name="Chapman S.B."/>
            <person name="Priest M."/>
            <person name="Young S.K."/>
            <person name="Wortman J."/>
            <person name="Nusbaum C."/>
            <person name="Birren B."/>
        </authorList>
    </citation>
    <scope>NUCLEOTIDE SEQUENCE [LARGE SCALE GENOMIC DNA]</scope>
    <source>
        <strain evidence="6 7">CBS 83496</strain>
    </source>
</reference>
<dbReference type="GO" id="GO:0003677">
    <property type="term" value="F:DNA binding"/>
    <property type="evidence" value="ECO:0007669"/>
    <property type="project" value="UniProtKB-KW"/>
</dbReference>
<evidence type="ECO:0000256" key="2">
    <source>
        <dbReference type="ARBA" id="ARBA00023125"/>
    </source>
</evidence>